<comment type="caution">
    <text evidence="22">The sequence shown here is derived from an EMBL/GenBank/DDBJ whole genome shotgun (WGS) entry which is preliminary data.</text>
</comment>
<name>G7E7P7_MIXOS</name>
<dbReference type="InParanoid" id="G7E7P7"/>
<dbReference type="Pfam" id="PF00096">
    <property type="entry name" value="zf-C2H2"/>
    <property type="match status" value="2"/>
</dbReference>
<keyword evidence="11" id="KW-1133">Transmembrane helix</keyword>
<evidence type="ECO:0000313" key="23">
    <source>
        <dbReference type="Proteomes" id="UP000009131"/>
    </source>
</evidence>
<dbReference type="GO" id="GO:0005310">
    <property type="term" value="F:dicarboxylic acid transmembrane transporter activity"/>
    <property type="evidence" value="ECO:0007669"/>
    <property type="project" value="UniProtKB-ARBA"/>
</dbReference>
<keyword evidence="23" id="KW-1185">Reference proteome</keyword>
<feature type="region of interest" description="Disordered" evidence="20">
    <location>
        <begin position="1012"/>
        <end position="1102"/>
    </location>
</feature>
<dbReference type="Gene3D" id="3.30.160.60">
    <property type="entry name" value="Classic Zinc Finger"/>
    <property type="match status" value="2"/>
</dbReference>
<dbReference type="GO" id="GO:0005634">
    <property type="term" value="C:nucleus"/>
    <property type="evidence" value="ECO:0007669"/>
    <property type="project" value="UniProtKB-SubCell"/>
</dbReference>
<keyword evidence="10" id="KW-0862">Zinc</keyword>
<keyword evidence="12" id="KW-0805">Transcription regulation</keyword>
<dbReference type="PROSITE" id="PS00028">
    <property type="entry name" value="ZINC_FINGER_C2H2_1"/>
    <property type="match status" value="2"/>
</dbReference>
<evidence type="ECO:0000256" key="5">
    <source>
        <dbReference type="ARBA" id="ARBA00022692"/>
    </source>
</evidence>
<dbReference type="InterPro" id="IPR052127">
    <property type="entry name" value="STE12_transcription_factor"/>
</dbReference>
<evidence type="ECO:0000256" key="12">
    <source>
        <dbReference type="ARBA" id="ARBA00023015"/>
    </source>
</evidence>
<evidence type="ECO:0000256" key="2">
    <source>
        <dbReference type="ARBA" id="ARBA00004448"/>
    </source>
</evidence>
<dbReference type="HOGENOM" id="CLU_006583_0_0_1"/>
<feature type="region of interest" description="Disordered" evidence="20">
    <location>
        <begin position="1175"/>
        <end position="1272"/>
    </location>
</feature>
<evidence type="ECO:0000256" key="4">
    <source>
        <dbReference type="ARBA" id="ARBA00022448"/>
    </source>
</evidence>
<feature type="compositionally biased region" description="Basic and acidic residues" evidence="20">
    <location>
        <begin position="1018"/>
        <end position="1032"/>
    </location>
</feature>
<feature type="repeat" description="Solcar" evidence="19">
    <location>
        <begin position="206"/>
        <end position="296"/>
    </location>
</feature>
<dbReference type="Pfam" id="PF02200">
    <property type="entry name" value="STE"/>
    <property type="match status" value="1"/>
</dbReference>
<evidence type="ECO:0000256" key="18">
    <source>
        <dbReference type="PROSITE-ProRule" id="PRU00042"/>
    </source>
</evidence>
<evidence type="ECO:0000256" key="11">
    <source>
        <dbReference type="ARBA" id="ARBA00022989"/>
    </source>
</evidence>
<dbReference type="InterPro" id="IPR018108">
    <property type="entry name" value="MCP_transmembrane"/>
</dbReference>
<keyword evidence="16" id="KW-0539">Nucleus</keyword>
<dbReference type="FunFam" id="1.50.40.10:FF:000034">
    <property type="entry name" value="Mitochondrial 2-oxodicarboxylate carrier"/>
    <property type="match status" value="1"/>
</dbReference>
<dbReference type="InterPro" id="IPR003120">
    <property type="entry name" value="Ste12"/>
</dbReference>
<evidence type="ECO:0000256" key="16">
    <source>
        <dbReference type="ARBA" id="ARBA00023242"/>
    </source>
</evidence>
<keyword evidence="15" id="KW-0804">Transcription</keyword>
<reference evidence="22 23" key="1">
    <citation type="journal article" date="2011" name="J. Gen. Appl. Microbiol.">
        <title>Draft genome sequencing of the enigmatic basidiomycete Mixia osmundae.</title>
        <authorList>
            <person name="Nishida H."/>
            <person name="Nagatsuka Y."/>
            <person name="Sugiyama J."/>
        </authorList>
    </citation>
    <scope>NUCLEOTIDE SEQUENCE [LARGE SCALE GENOMIC DNA]</scope>
    <source>
        <strain evidence="23">CBS 9802 / IAM 14324 / JCM 22182 / KY 12970</strain>
    </source>
</reference>
<dbReference type="AlphaFoldDB" id="G7E7P7"/>
<dbReference type="SUPFAM" id="SSF57667">
    <property type="entry name" value="beta-beta-alpha zinc fingers"/>
    <property type="match status" value="1"/>
</dbReference>
<dbReference type="InterPro" id="IPR023395">
    <property type="entry name" value="MCP_dom_sf"/>
</dbReference>
<dbReference type="Gene3D" id="1.50.40.10">
    <property type="entry name" value="Mitochondrial carrier domain"/>
    <property type="match status" value="1"/>
</dbReference>
<feature type="compositionally biased region" description="Polar residues" evidence="20">
    <location>
        <begin position="1051"/>
        <end position="1061"/>
    </location>
</feature>
<keyword evidence="5 19" id="KW-0812">Transmembrane</keyword>
<dbReference type="PANTHER" id="PTHR47427:SF1">
    <property type="entry name" value="PROTEIN STE12"/>
    <property type="match status" value="1"/>
</dbReference>
<dbReference type="eggNOG" id="KOG0754">
    <property type="taxonomic scope" value="Eukaryota"/>
</dbReference>
<evidence type="ECO:0000256" key="13">
    <source>
        <dbReference type="ARBA" id="ARBA00023128"/>
    </source>
</evidence>
<dbReference type="FunFam" id="3.30.160.60:FF:000032">
    <property type="entry name" value="Krueppel-like factor 4"/>
    <property type="match status" value="1"/>
</dbReference>
<evidence type="ECO:0000256" key="20">
    <source>
        <dbReference type="SAM" id="MobiDB-lite"/>
    </source>
</evidence>
<dbReference type="SMART" id="SM00424">
    <property type="entry name" value="STE"/>
    <property type="match status" value="1"/>
</dbReference>
<comment type="subcellular location">
    <subcellularLocation>
        <location evidence="2">Mitochondrion inner membrane</location>
        <topology evidence="2">Multi-pass membrane protein</topology>
    </subcellularLocation>
    <subcellularLocation>
        <location evidence="1">Nucleus</location>
    </subcellularLocation>
</comment>
<evidence type="ECO:0000256" key="15">
    <source>
        <dbReference type="ARBA" id="ARBA00023163"/>
    </source>
</evidence>
<evidence type="ECO:0000256" key="8">
    <source>
        <dbReference type="ARBA" id="ARBA00022771"/>
    </source>
</evidence>
<gene>
    <name evidence="22" type="primary">Mo05545</name>
    <name evidence="22" type="ORF">E5Q_05545</name>
</gene>
<evidence type="ECO:0000313" key="22">
    <source>
        <dbReference type="EMBL" id="GAA98857.1"/>
    </source>
</evidence>
<dbReference type="eggNOG" id="KOG1721">
    <property type="taxonomic scope" value="Eukaryota"/>
</dbReference>
<evidence type="ECO:0000256" key="19">
    <source>
        <dbReference type="PROSITE-ProRule" id="PRU00282"/>
    </source>
</evidence>
<dbReference type="PROSITE" id="PS50157">
    <property type="entry name" value="ZINC_FINGER_C2H2_2"/>
    <property type="match status" value="2"/>
</dbReference>
<feature type="compositionally biased region" description="Basic and acidic residues" evidence="20">
    <location>
        <begin position="797"/>
        <end position="806"/>
    </location>
</feature>
<evidence type="ECO:0000256" key="3">
    <source>
        <dbReference type="ARBA" id="ARBA00006375"/>
    </source>
</evidence>
<reference evidence="22 23" key="2">
    <citation type="journal article" date="2012" name="Open Biol.">
        <title>Characteristics of nucleosomes and linker DNA regions on the genome of the basidiomycete Mixia osmundae revealed by mono- and dinucleosome mapping.</title>
        <authorList>
            <person name="Nishida H."/>
            <person name="Kondo S."/>
            <person name="Matsumoto T."/>
            <person name="Suzuki Y."/>
            <person name="Yoshikawa H."/>
            <person name="Taylor T.D."/>
            <person name="Sugiyama J."/>
        </authorList>
    </citation>
    <scope>NUCLEOTIDE SEQUENCE [LARGE SCALE GENOMIC DNA]</scope>
    <source>
        <strain evidence="23">CBS 9802 / IAM 14324 / JCM 22182 / KY 12970</strain>
    </source>
</reference>
<evidence type="ECO:0000256" key="17">
    <source>
        <dbReference type="ARBA" id="ARBA00024345"/>
    </source>
</evidence>
<keyword evidence="4" id="KW-0813">Transport</keyword>
<proteinExistence type="inferred from homology"/>
<dbReference type="EMBL" id="BABT02000165">
    <property type="protein sequence ID" value="GAA98857.1"/>
    <property type="molecule type" value="Genomic_DNA"/>
</dbReference>
<keyword evidence="8 18" id="KW-0863">Zinc-finger</keyword>
<keyword evidence="6" id="KW-0479">Metal-binding</keyword>
<sequence length="1272" mass="139421">MATSPTKPKPLPFIYQFAAGAIAGVTELLCLYPLDVVKTRIQLQGGSKAGGTQYNGMVDCFRKIIAEEGFGRLYRGLIPPLMLEAPKRAVKFAANDFWGKTYKTAFDTNEMTRGLSVLTGCTAGATESIVVVPFELVKIRLQDKASASLYSGPMDVVSKIVKNEGLLGLYGGLEPTFWRHVSWNGGYFGCIHSVRQMMPKATTKSSELRNNFISGSIGGFVGTLINTPFDVVKSRVQNSPKVAGQVPKYNWTFPALATIAREEGTAALWSGFAPKVLRLAPGGGVLLVTVEFCLEAFRKALGPPYVLTLGGGKRKLGARRSRGDITRASSHTQQTTLTRSRLDKGVDLTSCDLQSCQSERLLPCNERGEIYLLDDIARRSHPDYTARDSNPKGSQPMTALTQLQQSYSLLLNAQRLDSPIDPSRTLSAIGYIPTHKTRPSLDRPIPLVVDVQSTDDGDQTMAVSLQTGSIVTSLMPSPNGQDVTLLQAETHVAVQDQLDSNPAAGGRTPQELLDAVTKLKFFLATAPGSFDQSAIDLNEIQNNDARRLNRFLLPTGEFVSCVLWNGLYHITGTDIVRALHFRFLAFGRPVRNSKKFEEGIFSDLRNLKSGTDACLEGPKSEFLELLFKYNCIRTQKKQKVFYWFSVPHDRLFLDALDRDLKREKLGTEPTTEAVAEPALSFTYDPTKSLHDQFIRSQKTPDQDQLPLADDGGSSAEISSSVTLPAPSVSTPLLNSARAVTEGSSASPAGGQALSVKEEPSGSLKAIPNPAVSSVLGSFSLFEGSPNYKQRRKTGTKRTRDEHDPHSARSSPQGHESPDDRFRQSSFEGYGHQQQQQHHLHQHHGHHHGMSLPMSYSPVPMASPQLRGYMYHHHMPPYPSPEGAYVPMLPAPPMTAPGYSHGPELPLLNTSISSASCASPGSAVRSYVCPLQACGRLFKRLEHLTRHVRTHTLEKPYVCTQCDKRFARSDNLSIHAKVHEKAERENAAEVVDETHYEGEETQEQLQKVVDAFEGGAQRPPRDNESVVDGRDDASEASSARSPDHQRPRKLLRTQTAPSSGTSYGLGLHFSAPASAGLGPSLQQAQAERYQSEQPVSSPRQKVDSATFGNYRQASMDPQHGFSNLTPLFPERRHRSLTPNVNRLPSYGRSLLAGGPYTPYRYSAYSAMPPQPPAYGEPVSGWSGMPALPQQQEASHPHAQLQREWPAQPQQQLNSPLSRQLTESQPAASNEPNGIMPPPSLGRSTQHPRSFSDHGSAFSYPHQQPSVSMAEMVL</sequence>
<evidence type="ECO:0000256" key="10">
    <source>
        <dbReference type="ARBA" id="ARBA00022833"/>
    </source>
</evidence>
<feature type="repeat" description="Solcar" evidence="19">
    <location>
        <begin position="11"/>
        <end position="101"/>
    </location>
</feature>
<protein>
    <recommendedName>
        <fullName evidence="21">C2H2-type domain-containing protein</fullName>
    </recommendedName>
</protein>
<feature type="domain" description="C2H2-type" evidence="21">
    <location>
        <begin position="956"/>
        <end position="983"/>
    </location>
</feature>
<feature type="domain" description="C2H2-type" evidence="21">
    <location>
        <begin position="926"/>
        <end position="955"/>
    </location>
</feature>
<feature type="compositionally biased region" description="Polar residues" evidence="20">
    <location>
        <begin position="1206"/>
        <end position="1230"/>
    </location>
</feature>
<dbReference type="SUPFAM" id="SSF103506">
    <property type="entry name" value="Mitochondrial carrier"/>
    <property type="match status" value="1"/>
</dbReference>
<dbReference type="PROSITE" id="PS50920">
    <property type="entry name" value="SOLCAR"/>
    <property type="match status" value="3"/>
</dbReference>
<dbReference type="SMART" id="SM00355">
    <property type="entry name" value="ZnF_C2H2"/>
    <property type="match status" value="2"/>
</dbReference>
<dbReference type="GO" id="GO:1990527">
    <property type="term" value="C:Tec1p-Ste12p-Dig1p complex"/>
    <property type="evidence" value="ECO:0007669"/>
    <property type="project" value="TreeGrafter"/>
</dbReference>
<dbReference type="Pfam" id="PF00153">
    <property type="entry name" value="Mito_carr"/>
    <property type="match status" value="3"/>
</dbReference>
<dbReference type="GO" id="GO:0006839">
    <property type="term" value="P:mitochondrial transport"/>
    <property type="evidence" value="ECO:0007669"/>
    <property type="project" value="UniProtKB-ARBA"/>
</dbReference>
<feature type="compositionally biased region" description="Polar residues" evidence="20">
    <location>
        <begin position="715"/>
        <end position="733"/>
    </location>
</feature>
<dbReference type="GO" id="GO:1990526">
    <property type="term" value="C:Ste12p-Dig1p-Dig2p complex"/>
    <property type="evidence" value="ECO:0007669"/>
    <property type="project" value="TreeGrafter"/>
</dbReference>
<dbReference type="InterPro" id="IPR013087">
    <property type="entry name" value="Znf_C2H2_type"/>
</dbReference>
<keyword evidence="14 19" id="KW-0472">Membrane</keyword>
<dbReference type="PANTHER" id="PTHR47427">
    <property type="entry name" value="PROTEIN STE12"/>
    <property type="match status" value="1"/>
</dbReference>
<dbReference type="OrthoDB" id="434783at2759"/>
<comment type="similarity">
    <text evidence="3">Belongs to the mitochondrial carrier (TC 2.A.29) family.</text>
</comment>
<organism evidence="22 23">
    <name type="scientific">Mixia osmundae (strain CBS 9802 / IAM 14324 / JCM 22182 / KY 12970)</name>
    <dbReference type="NCBI Taxonomy" id="764103"/>
    <lineage>
        <taxon>Eukaryota</taxon>
        <taxon>Fungi</taxon>
        <taxon>Dikarya</taxon>
        <taxon>Basidiomycota</taxon>
        <taxon>Pucciniomycotina</taxon>
        <taxon>Mixiomycetes</taxon>
        <taxon>Mixiales</taxon>
        <taxon>Mixiaceae</taxon>
        <taxon>Mixia</taxon>
    </lineage>
</organism>
<feature type="region of interest" description="Disordered" evidence="20">
    <location>
        <begin position="781"/>
        <end position="855"/>
    </location>
</feature>
<dbReference type="GO" id="GO:0003700">
    <property type="term" value="F:DNA-binding transcription factor activity"/>
    <property type="evidence" value="ECO:0007669"/>
    <property type="project" value="InterPro"/>
</dbReference>
<dbReference type="GO" id="GO:0005743">
    <property type="term" value="C:mitochondrial inner membrane"/>
    <property type="evidence" value="ECO:0007669"/>
    <property type="project" value="UniProtKB-SubCell"/>
</dbReference>
<evidence type="ECO:0000256" key="6">
    <source>
        <dbReference type="ARBA" id="ARBA00022723"/>
    </source>
</evidence>
<keyword evidence="13" id="KW-0496">Mitochondrion</keyword>
<evidence type="ECO:0000256" key="1">
    <source>
        <dbReference type="ARBA" id="ARBA00004123"/>
    </source>
</evidence>
<evidence type="ECO:0000259" key="21">
    <source>
        <dbReference type="PROSITE" id="PS50157"/>
    </source>
</evidence>
<dbReference type="InterPro" id="IPR036236">
    <property type="entry name" value="Znf_C2H2_sf"/>
</dbReference>
<accession>G7E7P7</accession>
<feature type="repeat" description="Solcar" evidence="19">
    <location>
        <begin position="111"/>
        <end position="197"/>
    </location>
</feature>
<dbReference type="Proteomes" id="UP000009131">
    <property type="component" value="Unassembled WGS sequence"/>
</dbReference>
<feature type="region of interest" description="Disordered" evidence="20">
    <location>
        <begin position="696"/>
        <end position="764"/>
    </location>
</feature>
<comment type="similarity">
    <text evidence="17">Belongs to the STE12 transcription factor family.</text>
</comment>
<evidence type="ECO:0000256" key="9">
    <source>
        <dbReference type="ARBA" id="ARBA00022792"/>
    </source>
</evidence>
<dbReference type="GO" id="GO:0008270">
    <property type="term" value="F:zinc ion binding"/>
    <property type="evidence" value="ECO:0007669"/>
    <property type="project" value="UniProtKB-KW"/>
</dbReference>
<feature type="compositionally biased region" description="Basic residues" evidence="20">
    <location>
        <begin position="837"/>
        <end position="848"/>
    </location>
</feature>
<keyword evidence="7" id="KW-0677">Repeat</keyword>
<keyword evidence="9" id="KW-0999">Mitochondrion inner membrane</keyword>
<evidence type="ECO:0000256" key="14">
    <source>
        <dbReference type="ARBA" id="ARBA00023136"/>
    </source>
</evidence>
<evidence type="ECO:0000256" key="7">
    <source>
        <dbReference type="ARBA" id="ARBA00022737"/>
    </source>
</evidence>